<dbReference type="AlphaFoldDB" id="A0A392W9N0"/>
<sequence length="63" mass="7068">GSPHSTYNHYLGGDVAEVLETARIGQGDLDGGDGCQKSRWNGQQQWLEVMKTDEKQCQNESWK</sequence>
<reference evidence="1 2" key="1">
    <citation type="journal article" date="2018" name="Front. Plant Sci.">
        <title>Red Clover (Trifolium pratense) and Zigzag Clover (T. medium) - A Picture of Genomic Similarities and Differences.</title>
        <authorList>
            <person name="Dluhosova J."/>
            <person name="Istvanek J."/>
            <person name="Nedelnik J."/>
            <person name="Repkova J."/>
        </authorList>
    </citation>
    <scope>NUCLEOTIDE SEQUENCE [LARGE SCALE GENOMIC DNA]</scope>
    <source>
        <strain evidence="2">cv. 10/8</strain>
        <tissue evidence="1">Leaf</tissue>
    </source>
</reference>
<proteinExistence type="predicted"/>
<comment type="caution">
    <text evidence="1">The sequence shown here is derived from an EMBL/GenBank/DDBJ whole genome shotgun (WGS) entry which is preliminary data.</text>
</comment>
<evidence type="ECO:0000313" key="1">
    <source>
        <dbReference type="EMBL" id="MCI95851.1"/>
    </source>
</evidence>
<dbReference type="Proteomes" id="UP000265520">
    <property type="component" value="Unassembled WGS sequence"/>
</dbReference>
<feature type="non-terminal residue" evidence="1">
    <location>
        <position position="1"/>
    </location>
</feature>
<evidence type="ECO:0000313" key="2">
    <source>
        <dbReference type="Proteomes" id="UP000265520"/>
    </source>
</evidence>
<protein>
    <submittedName>
        <fullName evidence="1">Uncharacterized protein</fullName>
    </submittedName>
</protein>
<accession>A0A392W9N0</accession>
<dbReference type="EMBL" id="LXQA011398298">
    <property type="protein sequence ID" value="MCI95851.1"/>
    <property type="molecule type" value="Genomic_DNA"/>
</dbReference>
<organism evidence="1 2">
    <name type="scientific">Trifolium medium</name>
    <dbReference type="NCBI Taxonomy" id="97028"/>
    <lineage>
        <taxon>Eukaryota</taxon>
        <taxon>Viridiplantae</taxon>
        <taxon>Streptophyta</taxon>
        <taxon>Embryophyta</taxon>
        <taxon>Tracheophyta</taxon>
        <taxon>Spermatophyta</taxon>
        <taxon>Magnoliopsida</taxon>
        <taxon>eudicotyledons</taxon>
        <taxon>Gunneridae</taxon>
        <taxon>Pentapetalae</taxon>
        <taxon>rosids</taxon>
        <taxon>fabids</taxon>
        <taxon>Fabales</taxon>
        <taxon>Fabaceae</taxon>
        <taxon>Papilionoideae</taxon>
        <taxon>50 kb inversion clade</taxon>
        <taxon>NPAAA clade</taxon>
        <taxon>Hologalegina</taxon>
        <taxon>IRL clade</taxon>
        <taxon>Trifolieae</taxon>
        <taxon>Trifolium</taxon>
    </lineage>
</organism>
<name>A0A392W9N0_9FABA</name>
<keyword evidence="2" id="KW-1185">Reference proteome</keyword>